<keyword evidence="2" id="KW-1185">Reference proteome</keyword>
<gene>
    <name evidence="1" type="ORF">LCI18_010038</name>
</gene>
<dbReference type="EMBL" id="CP090036">
    <property type="protein sequence ID" value="UPK99103.1"/>
    <property type="molecule type" value="Genomic_DNA"/>
</dbReference>
<dbReference type="Proteomes" id="UP000830768">
    <property type="component" value="Chromosome 8"/>
</dbReference>
<proteinExistence type="predicted"/>
<protein>
    <submittedName>
        <fullName evidence="1">Uncharacterized protein</fullName>
    </submittedName>
</protein>
<evidence type="ECO:0000313" key="1">
    <source>
        <dbReference type="EMBL" id="UPK99103.1"/>
    </source>
</evidence>
<evidence type="ECO:0000313" key="2">
    <source>
        <dbReference type="Proteomes" id="UP000830768"/>
    </source>
</evidence>
<organism evidence="1 2">
    <name type="scientific">Fusarium solani subsp. cucurbitae</name>
    <name type="common">Neocosmosporum cucurbitae</name>
    <dbReference type="NCBI Taxonomy" id="2747967"/>
    <lineage>
        <taxon>Eukaryota</taxon>
        <taxon>Fungi</taxon>
        <taxon>Dikarya</taxon>
        <taxon>Ascomycota</taxon>
        <taxon>Pezizomycotina</taxon>
        <taxon>Sordariomycetes</taxon>
        <taxon>Hypocreomycetidae</taxon>
        <taxon>Hypocreales</taxon>
        <taxon>Nectriaceae</taxon>
        <taxon>Fusarium</taxon>
        <taxon>Fusarium solani species complex</taxon>
    </lineage>
</organism>
<sequence length="631" mass="70563">MGSDKENRKRHRSPERQHPPNFTSDDFTFERRPRHKTRPDRYDSRKRDDGRARAAKSEAKGARKQARAKKSRLRSSRDVMHNFTSSFLGTSRITLDPELRAGMSSNVRSSAYAGRELGDLRFNEMRFLEKPEEPAKGHSARNSQEIRQEGNRNGFERHLVHPSSPRQSSPALSTITSRSAGSGRLATQPQEARPTSHNTSWGSGYRGISFESCHGSILGKSSSLPQRGRSGSVNQAVSVRGSKTPECVPKELIKTGVFSGTGILSRLGHHRKQPSTVPDTNDHTSDPVETSKSHPRRRISYEDRGVMVSPEMERSERPNQQLPATADHSHQNTTAGTPLSTNPLNSEQQSKDLPMPSGDPNRVEADNPNPSEASRCLDSGEQATDGKGHQAPTCPVPTQADKGSCFEKRPESISETSEGGHHYIRSVNQGLDFGIGPDSSLRKDRPSVQPLPQRLSTPQSWEHAAGHPRHHGWRRHQGTPAPLSDFGTRYPESLHHRVSTLTPIYEQDEILPNEKDPGVLRQYNSEETMMEFIKRIDNEVIMERWNESQDSYGVAMGGDNFEASEITRPASRNSRPPLQQREPSGQGRQGSFVDWNNHLNAPRRFLGRTATDEDCAEAEAVMISFWRPNRF</sequence>
<name>A0ACD3ZDG1_FUSSC</name>
<accession>A0ACD3ZDG1</accession>
<reference evidence="1" key="1">
    <citation type="submission" date="2021-11" db="EMBL/GenBank/DDBJ databases">
        <title>Fusarium solani-melongenae Genome sequencing and assembly.</title>
        <authorList>
            <person name="Xie S."/>
            <person name="Huang L."/>
            <person name="Zhang X."/>
        </authorList>
    </citation>
    <scope>NUCLEOTIDE SEQUENCE</scope>
    <source>
        <strain evidence="1">CRI 24-3</strain>
    </source>
</reference>